<dbReference type="GO" id="GO:0008926">
    <property type="term" value="F:mannitol-1-phosphate 5-dehydrogenase activity"/>
    <property type="evidence" value="ECO:0007669"/>
    <property type="project" value="TreeGrafter"/>
</dbReference>
<comment type="caution">
    <text evidence="5">The sequence shown here is derived from an EMBL/GenBank/DDBJ whole genome shotgun (WGS) entry which is preliminary data.</text>
</comment>
<keyword evidence="6" id="KW-1185">Reference proteome</keyword>
<dbReference type="InterPro" id="IPR013131">
    <property type="entry name" value="Mannitol_DH_N"/>
</dbReference>
<evidence type="ECO:0000313" key="5">
    <source>
        <dbReference type="EMBL" id="GEO11837.1"/>
    </source>
</evidence>
<proteinExistence type="predicted"/>
<protein>
    <submittedName>
        <fullName evidence="5">Mannitol-1-phosphate 5-dehydrogenase</fullName>
    </submittedName>
</protein>
<organism evidence="5 6">
    <name type="scientific">Segetibacter aerophilus</name>
    <dbReference type="NCBI Taxonomy" id="670293"/>
    <lineage>
        <taxon>Bacteria</taxon>
        <taxon>Pseudomonadati</taxon>
        <taxon>Bacteroidota</taxon>
        <taxon>Chitinophagia</taxon>
        <taxon>Chitinophagales</taxon>
        <taxon>Chitinophagaceae</taxon>
        <taxon>Segetibacter</taxon>
    </lineage>
</organism>
<dbReference type="PANTHER" id="PTHR30524">
    <property type="entry name" value="MANNITOL-1-PHOSPHATE 5-DEHYDROGENASE"/>
    <property type="match status" value="1"/>
</dbReference>
<gene>
    <name evidence="5" type="primary">mtlD_2</name>
    <name evidence="5" type="ORF">SAE01_43330</name>
</gene>
<accession>A0A512BJ44</accession>
<dbReference type="SUPFAM" id="SSF51735">
    <property type="entry name" value="NAD(P)-binding Rossmann-fold domains"/>
    <property type="match status" value="1"/>
</dbReference>
<dbReference type="GO" id="GO:0019592">
    <property type="term" value="P:mannitol catabolic process"/>
    <property type="evidence" value="ECO:0007669"/>
    <property type="project" value="TreeGrafter"/>
</dbReference>
<reference evidence="5 6" key="1">
    <citation type="submission" date="2019-07" db="EMBL/GenBank/DDBJ databases">
        <title>Whole genome shotgun sequence of Segetibacter aerophilus NBRC 106135.</title>
        <authorList>
            <person name="Hosoyama A."/>
            <person name="Uohara A."/>
            <person name="Ohji S."/>
            <person name="Ichikawa N."/>
        </authorList>
    </citation>
    <scope>NUCLEOTIDE SEQUENCE [LARGE SCALE GENOMIC DNA]</scope>
    <source>
        <strain evidence="5 6">NBRC 106135</strain>
    </source>
</reference>
<dbReference type="SUPFAM" id="SSF48179">
    <property type="entry name" value="6-phosphogluconate dehydrogenase C-terminal domain-like"/>
    <property type="match status" value="1"/>
</dbReference>
<evidence type="ECO:0000256" key="1">
    <source>
        <dbReference type="ARBA" id="ARBA00023002"/>
    </source>
</evidence>
<evidence type="ECO:0000259" key="4">
    <source>
        <dbReference type="Pfam" id="PF08125"/>
    </source>
</evidence>
<sequence length="385" mass="42938">MNKTALIFGAGKTGRGFAAHLAFLGEYEIVLIDKNEQLVADLKKAMQYDIQILDNPEKSATIIVSAVYHINDPSWHQAFAETGLVFTAVFGNNLEALSVEFAKALQKRWRVNKEQPLDIITCENITNAAGYLKQLVLHNLNETEQKWLLEKVGFSESIIFRTCIEASPTQSPLTIRSQNFFELPCDGDEIKGQLELYGLKPLKNFKNQLRRKIYTYNCINAVIAYLGARKGYTQLPDAGNDAEILETARKAADESCRAQIAEFGFDANEQNEWMMAALAKFADKNIPDPIERNAADPARKLGRDDRLIGPALLALKHNIHPIGLLAGIVACFNYKDPNQPRTITQQINEKGPEVVLRDTCGLSANEELFKLILSELKKSSPNGTN</sequence>
<dbReference type="OrthoDB" id="271711at2"/>
<dbReference type="InterPro" id="IPR013328">
    <property type="entry name" value="6PGD_dom2"/>
</dbReference>
<dbReference type="Gene3D" id="3.40.50.720">
    <property type="entry name" value="NAD(P)-binding Rossmann-like Domain"/>
    <property type="match status" value="1"/>
</dbReference>
<feature type="domain" description="Mannitol dehydrogenase C-terminal" evidence="4">
    <location>
        <begin position="210"/>
        <end position="347"/>
    </location>
</feature>
<evidence type="ECO:0000259" key="3">
    <source>
        <dbReference type="Pfam" id="PF01232"/>
    </source>
</evidence>
<keyword evidence="1" id="KW-0560">Oxidoreductase</keyword>
<dbReference type="Proteomes" id="UP000321513">
    <property type="component" value="Unassembled WGS sequence"/>
</dbReference>
<name>A0A512BJ44_9BACT</name>
<dbReference type="RefSeq" id="WP_147205965.1">
    <property type="nucleotide sequence ID" value="NZ_BJYT01000030.1"/>
</dbReference>
<dbReference type="Pfam" id="PF01232">
    <property type="entry name" value="Mannitol_dh"/>
    <property type="match status" value="1"/>
</dbReference>
<dbReference type="Pfam" id="PF08125">
    <property type="entry name" value="Mannitol_dh_C"/>
    <property type="match status" value="1"/>
</dbReference>
<dbReference type="InterPro" id="IPR036291">
    <property type="entry name" value="NAD(P)-bd_dom_sf"/>
</dbReference>
<keyword evidence="2" id="KW-0520">NAD</keyword>
<evidence type="ECO:0000313" key="6">
    <source>
        <dbReference type="Proteomes" id="UP000321513"/>
    </source>
</evidence>
<feature type="domain" description="Mannitol dehydrogenase N-terminal" evidence="3">
    <location>
        <begin position="5"/>
        <end position="191"/>
    </location>
</feature>
<dbReference type="AlphaFoldDB" id="A0A512BJ44"/>
<dbReference type="InterPro" id="IPR008927">
    <property type="entry name" value="6-PGluconate_DH-like_C_sf"/>
</dbReference>
<dbReference type="GO" id="GO:0005829">
    <property type="term" value="C:cytosol"/>
    <property type="evidence" value="ECO:0007669"/>
    <property type="project" value="TreeGrafter"/>
</dbReference>
<dbReference type="PANTHER" id="PTHR30524:SF0">
    <property type="entry name" value="ALTRONATE OXIDOREDUCTASE-RELATED"/>
    <property type="match status" value="1"/>
</dbReference>
<dbReference type="Gene3D" id="1.10.1040.10">
    <property type="entry name" value="N-(1-d-carboxylethyl)-l-norvaline Dehydrogenase, domain 2"/>
    <property type="match status" value="1"/>
</dbReference>
<dbReference type="InterPro" id="IPR013118">
    <property type="entry name" value="Mannitol_DH_C"/>
</dbReference>
<evidence type="ECO:0000256" key="2">
    <source>
        <dbReference type="ARBA" id="ARBA00023027"/>
    </source>
</evidence>
<dbReference type="EMBL" id="BJYT01000030">
    <property type="protein sequence ID" value="GEO11837.1"/>
    <property type="molecule type" value="Genomic_DNA"/>
</dbReference>